<reference evidence="6" key="3">
    <citation type="submission" date="2020-02" db="EMBL/GenBank/DDBJ databases">
        <authorList>
            <person name="Matsumoto Y."/>
            <person name="Motooka D."/>
            <person name="Nakamura S."/>
        </authorList>
    </citation>
    <scope>NUCLEOTIDE SEQUENCE</scope>
    <source>
        <strain evidence="6">JCM 6377</strain>
    </source>
</reference>
<comment type="caution">
    <text evidence="7">The sequence shown here is derived from an EMBL/GenBank/DDBJ whole genome shotgun (WGS) entry which is preliminary data.</text>
</comment>
<dbReference type="InterPro" id="IPR050109">
    <property type="entry name" value="HTH-type_TetR-like_transc_reg"/>
</dbReference>
<dbReference type="OrthoDB" id="3186364at2"/>
<reference evidence="6 9" key="2">
    <citation type="journal article" date="2019" name="Emerg. Microbes Infect.">
        <title>Comprehensive subspecies identification of 175 nontuberculous mycobacteria species based on 7547 genomic profiles.</title>
        <authorList>
            <person name="Matsumoto Y."/>
            <person name="Kinjo T."/>
            <person name="Motooka D."/>
            <person name="Nabeya D."/>
            <person name="Jung N."/>
            <person name="Uechi K."/>
            <person name="Horii T."/>
            <person name="Iida T."/>
            <person name="Fujita J."/>
            <person name="Nakamura S."/>
        </authorList>
    </citation>
    <scope>NUCLEOTIDE SEQUENCE [LARGE SCALE GENOMIC DNA]</scope>
    <source>
        <strain evidence="6 9">JCM 6377</strain>
    </source>
</reference>
<dbReference type="InterPro" id="IPR009057">
    <property type="entry name" value="Homeodomain-like_sf"/>
</dbReference>
<dbReference type="SUPFAM" id="SSF46689">
    <property type="entry name" value="Homeodomain-like"/>
    <property type="match status" value="1"/>
</dbReference>
<evidence type="ECO:0000313" key="9">
    <source>
        <dbReference type="Proteomes" id="UP000465302"/>
    </source>
</evidence>
<organism evidence="7 8">
    <name type="scientific">Mycolicibacterium agri</name>
    <name type="common">Mycobacterium agri</name>
    <dbReference type="NCBI Taxonomy" id="36811"/>
    <lineage>
        <taxon>Bacteria</taxon>
        <taxon>Bacillati</taxon>
        <taxon>Actinomycetota</taxon>
        <taxon>Actinomycetes</taxon>
        <taxon>Mycobacteriales</taxon>
        <taxon>Mycobacteriaceae</taxon>
        <taxon>Mycolicibacterium</taxon>
    </lineage>
</organism>
<gene>
    <name evidence="7" type="ORF">CQY20_11800</name>
    <name evidence="6" type="ORF">MAGR_46510</name>
</gene>
<dbReference type="PANTHER" id="PTHR30055">
    <property type="entry name" value="HTH-TYPE TRANSCRIPTIONAL REGULATOR RUTR"/>
    <property type="match status" value="1"/>
</dbReference>
<evidence type="ECO:0000256" key="2">
    <source>
        <dbReference type="ARBA" id="ARBA00023125"/>
    </source>
</evidence>
<dbReference type="GO" id="GO:0003700">
    <property type="term" value="F:DNA-binding transcription factor activity"/>
    <property type="evidence" value="ECO:0007669"/>
    <property type="project" value="TreeGrafter"/>
</dbReference>
<reference evidence="7 8" key="1">
    <citation type="submission" date="2017-10" db="EMBL/GenBank/DDBJ databases">
        <title>The new phylogeny of genus Mycobacterium.</title>
        <authorList>
            <person name="Tortoli E."/>
            <person name="Trovato A."/>
            <person name="Cirillo D.M."/>
        </authorList>
    </citation>
    <scope>NUCLEOTIDE SEQUENCE [LARGE SCALE GENOMIC DNA]</scope>
    <source>
        <strain evidence="7 8">CCUG37673</strain>
    </source>
</reference>
<evidence type="ECO:0000313" key="8">
    <source>
        <dbReference type="Proteomes" id="UP000220914"/>
    </source>
</evidence>
<accession>A0A2A7N568</accession>
<keyword evidence="2 4" id="KW-0238">DNA-binding</keyword>
<sequence>MQPDTRQRLIDVAVDLFTRHSFAGTSLQMIADEMGFTKAAIYYHFRTREELLNAVVEPMREQLGAVVAAAEVHGSSATRAEHMLRGYVELAVANRALVSVLACDPSVTTLLRGQPQWADLINRQLALLAGSEPDPAGLIKATVVLAGISSAVGPTWLDVGDDALLDHLMETGRRTLGLRKKGHRS</sequence>
<proteinExistence type="predicted"/>
<evidence type="ECO:0000256" key="3">
    <source>
        <dbReference type="ARBA" id="ARBA00023163"/>
    </source>
</evidence>
<evidence type="ECO:0000313" key="7">
    <source>
        <dbReference type="EMBL" id="PEG38979.1"/>
    </source>
</evidence>
<dbReference type="InterPro" id="IPR001647">
    <property type="entry name" value="HTH_TetR"/>
</dbReference>
<dbReference type="PANTHER" id="PTHR30055:SF234">
    <property type="entry name" value="HTH-TYPE TRANSCRIPTIONAL REGULATOR BETI"/>
    <property type="match status" value="1"/>
</dbReference>
<dbReference type="Proteomes" id="UP000465302">
    <property type="component" value="Unassembled WGS sequence"/>
</dbReference>
<dbReference type="EMBL" id="BLKS01000001">
    <property type="protein sequence ID" value="GFG53210.1"/>
    <property type="molecule type" value="Genomic_DNA"/>
</dbReference>
<name>A0A2A7N568_MYCAG</name>
<feature type="DNA-binding region" description="H-T-H motif" evidence="4">
    <location>
        <begin position="26"/>
        <end position="45"/>
    </location>
</feature>
<dbReference type="Proteomes" id="UP000220914">
    <property type="component" value="Unassembled WGS sequence"/>
</dbReference>
<keyword evidence="3" id="KW-0804">Transcription</keyword>
<dbReference type="PRINTS" id="PR00455">
    <property type="entry name" value="HTHTETR"/>
</dbReference>
<dbReference type="Gene3D" id="1.10.357.10">
    <property type="entry name" value="Tetracycline Repressor, domain 2"/>
    <property type="match status" value="1"/>
</dbReference>
<evidence type="ECO:0000256" key="1">
    <source>
        <dbReference type="ARBA" id="ARBA00023015"/>
    </source>
</evidence>
<dbReference type="PROSITE" id="PS50977">
    <property type="entry name" value="HTH_TETR_2"/>
    <property type="match status" value="1"/>
</dbReference>
<evidence type="ECO:0000256" key="4">
    <source>
        <dbReference type="PROSITE-ProRule" id="PRU00335"/>
    </source>
</evidence>
<dbReference type="GO" id="GO:0000976">
    <property type="term" value="F:transcription cis-regulatory region binding"/>
    <property type="evidence" value="ECO:0007669"/>
    <property type="project" value="TreeGrafter"/>
</dbReference>
<dbReference type="AlphaFoldDB" id="A0A2A7N568"/>
<protein>
    <submittedName>
        <fullName evidence="7">TetR family transcriptional regulator</fullName>
    </submittedName>
</protein>
<dbReference type="EMBL" id="PDCP01000017">
    <property type="protein sequence ID" value="PEG38979.1"/>
    <property type="molecule type" value="Genomic_DNA"/>
</dbReference>
<keyword evidence="8" id="KW-1185">Reference proteome</keyword>
<evidence type="ECO:0000313" key="6">
    <source>
        <dbReference type="EMBL" id="GFG53210.1"/>
    </source>
</evidence>
<evidence type="ECO:0000259" key="5">
    <source>
        <dbReference type="PROSITE" id="PS50977"/>
    </source>
</evidence>
<feature type="domain" description="HTH tetR-type" evidence="5">
    <location>
        <begin position="3"/>
        <end position="63"/>
    </location>
</feature>
<keyword evidence="1" id="KW-0805">Transcription regulation</keyword>
<dbReference type="Pfam" id="PF00440">
    <property type="entry name" value="TetR_N"/>
    <property type="match status" value="1"/>
</dbReference>